<name>A0A371QUE8_9CREN</name>
<comment type="caution">
    <text evidence="2">The sequence shown here is derived from an EMBL/GenBank/DDBJ whole genome shotgun (WGS) entry which is preliminary data.</text>
</comment>
<dbReference type="EMBL" id="NMUF01000022">
    <property type="protein sequence ID" value="RFA97764.1"/>
    <property type="molecule type" value="Genomic_DNA"/>
</dbReference>
<dbReference type="AlphaFoldDB" id="A0A371QUE8"/>
<keyword evidence="1" id="KW-0812">Transmembrane</keyword>
<dbReference type="EMBL" id="NMUE01000074">
    <property type="protein sequence ID" value="RFA93032.1"/>
    <property type="molecule type" value="Genomic_DNA"/>
</dbReference>
<evidence type="ECO:0000313" key="4">
    <source>
        <dbReference type="Proteomes" id="UP000256877"/>
    </source>
</evidence>
<evidence type="ECO:0000256" key="1">
    <source>
        <dbReference type="SAM" id="Phobius"/>
    </source>
</evidence>
<gene>
    <name evidence="2" type="ORF">CGL51_13695</name>
    <name evidence="3" type="ORF">CGL52_08445</name>
</gene>
<feature type="transmembrane region" description="Helical" evidence="1">
    <location>
        <begin position="6"/>
        <end position="25"/>
    </location>
</feature>
<proteinExistence type="predicted"/>
<sequence>MEDFIAAAVFITALTALFTLTALVLKPYMPTAYVEAPVQPGENTPTRTIYVYAYTDGGAERYYLVEYVGPDVETFRRFLGVPGVLAAKFEVYPGGYRCELYREKPVKIGDPYTGFWCPPPFDARVDPRCVPVGVTSKGRWLLVQYRCP</sequence>
<dbReference type="OrthoDB" id="28053at2157"/>
<evidence type="ECO:0000313" key="5">
    <source>
        <dbReference type="Proteomes" id="UP000257123"/>
    </source>
</evidence>
<evidence type="ECO:0000313" key="3">
    <source>
        <dbReference type="EMBL" id="RFA97764.1"/>
    </source>
</evidence>
<keyword evidence="1" id="KW-0472">Membrane</keyword>
<dbReference type="Proteomes" id="UP000256877">
    <property type="component" value="Unassembled WGS sequence"/>
</dbReference>
<protein>
    <submittedName>
        <fullName evidence="2">Uncharacterized protein</fullName>
    </submittedName>
</protein>
<accession>A0A371QUE8</accession>
<organism evidence="2 5">
    <name type="scientific">Pyrobaculum aerophilum</name>
    <dbReference type="NCBI Taxonomy" id="13773"/>
    <lineage>
        <taxon>Archaea</taxon>
        <taxon>Thermoproteota</taxon>
        <taxon>Thermoprotei</taxon>
        <taxon>Thermoproteales</taxon>
        <taxon>Thermoproteaceae</taxon>
        <taxon>Pyrobaculum</taxon>
    </lineage>
</organism>
<reference evidence="4 5" key="1">
    <citation type="submission" date="2017-07" db="EMBL/GenBank/DDBJ databases">
        <title>Draft genome sequence of aerobic hyperthermophilic archaea, Pyrobaculum aerophilum YKB31 and YKB32.</title>
        <authorList>
            <person name="Mochizuki T."/>
            <person name="Berliner A.J."/>
            <person name="Yoshida-Takashima Y."/>
            <person name="Takaki Y."/>
            <person name="Nunoura T."/>
            <person name="Takai K."/>
        </authorList>
    </citation>
    <scope>NUCLEOTIDE SEQUENCE [LARGE SCALE GENOMIC DNA]</scope>
    <source>
        <strain evidence="2 5">YKB31</strain>
        <strain evidence="3 4">YKB32</strain>
    </source>
</reference>
<dbReference type="RefSeq" id="WP_116422107.1">
    <property type="nucleotide sequence ID" value="NZ_NMUE01000074.1"/>
</dbReference>
<dbReference type="Proteomes" id="UP000257123">
    <property type="component" value="Unassembled WGS sequence"/>
</dbReference>
<keyword evidence="1" id="KW-1133">Transmembrane helix</keyword>
<evidence type="ECO:0000313" key="2">
    <source>
        <dbReference type="EMBL" id="RFA93032.1"/>
    </source>
</evidence>